<feature type="transmembrane region" description="Helical" evidence="7">
    <location>
        <begin position="21"/>
        <end position="48"/>
    </location>
</feature>
<gene>
    <name evidence="9" type="ORF">HYN43_006600</name>
</gene>
<feature type="transmembrane region" description="Helical" evidence="7">
    <location>
        <begin position="176"/>
        <end position="197"/>
    </location>
</feature>
<sequence length="462" mass="52194">MNARFFFNSLPVKYRAQYRDYYTYQNLIAVRAASMIFLVLNVVIRVLYLAFPVSLTKAQNFPEFNFSNWVFIIITPVFLIASNLFIVDYKKQKKGTTGMALLVFLFALYIIVCGMYSSFIATSDPSNALTLYLIALCLISVIFVFEYYETVLLLVAIEVFFTSLLFYSQTPATDMLYNQLISAILLSAFYFTSRYFFTYKANYYLQVIEIREKNTEIEKAGEFKNQVLGMVAHDLRNPIAAVESIAMMMELDEVDEETQDNINMMKASCAKARSIIDDLLEAARDENIAVFETRNTELNQMLTGIVADWRLQQSNKVNVVFSSSANPVFAQINHEKFHRVIDNLISNAVKFSKDRDRVDVRLSQQSDGLTIEVQDYGLGIPANILPEIFNRFSKAGRTGLRGEKSTGLGLSIVRQIIEKHKGSITVTSTEGLGSTFTIKLPATGAMVLGDLLKPAENSRQAV</sequence>
<keyword evidence="6" id="KW-0902">Two-component regulatory system</keyword>
<dbReference type="Pfam" id="PF00512">
    <property type="entry name" value="HisKA"/>
    <property type="match status" value="1"/>
</dbReference>
<dbReference type="KEGG" id="muh:HYN43_006600"/>
<dbReference type="PANTHER" id="PTHR43711">
    <property type="entry name" value="TWO-COMPONENT HISTIDINE KINASE"/>
    <property type="match status" value="1"/>
</dbReference>
<dbReference type="GO" id="GO:0000155">
    <property type="term" value="F:phosphorelay sensor kinase activity"/>
    <property type="evidence" value="ECO:0007669"/>
    <property type="project" value="InterPro"/>
</dbReference>
<dbReference type="InterPro" id="IPR036097">
    <property type="entry name" value="HisK_dim/P_sf"/>
</dbReference>
<dbReference type="InterPro" id="IPR003594">
    <property type="entry name" value="HATPase_dom"/>
</dbReference>
<reference evidence="9 10" key="1">
    <citation type="submission" date="2018-10" db="EMBL/GenBank/DDBJ databases">
        <title>Genome sequencing of Mucilaginibacter sp. HYN0043.</title>
        <authorList>
            <person name="Kim M."/>
            <person name="Yi H."/>
        </authorList>
    </citation>
    <scope>NUCLEOTIDE SEQUENCE [LARGE SCALE GENOMIC DNA]</scope>
    <source>
        <strain evidence="9 10">HYN0043</strain>
    </source>
</reference>
<dbReference type="FunFam" id="3.30.565.10:FF:000006">
    <property type="entry name" value="Sensor histidine kinase WalK"/>
    <property type="match status" value="1"/>
</dbReference>
<dbReference type="InterPro" id="IPR050736">
    <property type="entry name" value="Sensor_HK_Regulatory"/>
</dbReference>
<feature type="transmembrane region" description="Helical" evidence="7">
    <location>
        <begin position="152"/>
        <end position="170"/>
    </location>
</feature>
<keyword evidence="5" id="KW-0418">Kinase</keyword>
<organism evidence="9 10">
    <name type="scientific">Mucilaginibacter celer</name>
    <dbReference type="NCBI Taxonomy" id="2305508"/>
    <lineage>
        <taxon>Bacteria</taxon>
        <taxon>Pseudomonadati</taxon>
        <taxon>Bacteroidota</taxon>
        <taxon>Sphingobacteriia</taxon>
        <taxon>Sphingobacteriales</taxon>
        <taxon>Sphingobacteriaceae</taxon>
        <taxon>Mucilaginibacter</taxon>
    </lineage>
</organism>
<dbReference type="InterPro" id="IPR036890">
    <property type="entry name" value="HATPase_C_sf"/>
</dbReference>
<evidence type="ECO:0000313" key="9">
    <source>
        <dbReference type="EMBL" id="AYL94986.1"/>
    </source>
</evidence>
<dbReference type="RefSeq" id="WP_119408691.1">
    <property type="nucleotide sequence ID" value="NZ_CP032869.1"/>
</dbReference>
<feature type="transmembrane region" description="Helical" evidence="7">
    <location>
        <begin position="99"/>
        <end position="121"/>
    </location>
</feature>
<dbReference type="AlphaFoldDB" id="A0A494VJ38"/>
<dbReference type="Gene3D" id="3.30.565.10">
    <property type="entry name" value="Histidine kinase-like ATPase, C-terminal domain"/>
    <property type="match status" value="1"/>
</dbReference>
<keyword evidence="7" id="KW-0812">Transmembrane</keyword>
<dbReference type="Proteomes" id="UP000270046">
    <property type="component" value="Chromosome"/>
</dbReference>
<dbReference type="InterPro" id="IPR005467">
    <property type="entry name" value="His_kinase_dom"/>
</dbReference>
<evidence type="ECO:0000256" key="1">
    <source>
        <dbReference type="ARBA" id="ARBA00000085"/>
    </source>
</evidence>
<feature type="transmembrane region" description="Helical" evidence="7">
    <location>
        <begin position="127"/>
        <end position="145"/>
    </location>
</feature>
<name>A0A494VJ38_9SPHI</name>
<evidence type="ECO:0000256" key="5">
    <source>
        <dbReference type="ARBA" id="ARBA00022777"/>
    </source>
</evidence>
<dbReference type="EC" id="2.7.13.3" evidence="2"/>
<keyword evidence="10" id="KW-1185">Reference proteome</keyword>
<keyword evidence="7" id="KW-0472">Membrane</keyword>
<dbReference type="CDD" id="cd00082">
    <property type="entry name" value="HisKA"/>
    <property type="match status" value="1"/>
</dbReference>
<dbReference type="SMART" id="SM00388">
    <property type="entry name" value="HisKA"/>
    <property type="match status" value="1"/>
</dbReference>
<dbReference type="SUPFAM" id="SSF55874">
    <property type="entry name" value="ATPase domain of HSP90 chaperone/DNA topoisomerase II/histidine kinase"/>
    <property type="match status" value="1"/>
</dbReference>
<dbReference type="EMBL" id="CP032869">
    <property type="protein sequence ID" value="AYL94986.1"/>
    <property type="molecule type" value="Genomic_DNA"/>
</dbReference>
<comment type="catalytic activity">
    <reaction evidence="1">
        <text>ATP + protein L-histidine = ADP + protein N-phospho-L-histidine.</text>
        <dbReference type="EC" id="2.7.13.3"/>
    </reaction>
</comment>
<proteinExistence type="predicted"/>
<dbReference type="InterPro" id="IPR004358">
    <property type="entry name" value="Sig_transdc_His_kin-like_C"/>
</dbReference>
<keyword evidence="4" id="KW-0808">Transferase</keyword>
<evidence type="ECO:0000256" key="6">
    <source>
        <dbReference type="ARBA" id="ARBA00023012"/>
    </source>
</evidence>
<dbReference type="Pfam" id="PF02518">
    <property type="entry name" value="HATPase_c"/>
    <property type="match status" value="1"/>
</dbReference>
<dbReference type="SUPFAM" id="SSF47384">
    <property type="entry name" value="Homodimeric domain of signal transducing histidine kinase"/>
    <property type="match status" value="1"/>
</dbReference>
<evidence type="ECO:0000256" key="2">
    <source>
        <dbReference type="ARBA" id="ARBA00012438"/>
    </source>
</evidence>
<keyword evidence="3" id="KW-0597">Phosphoprotein</keyword>
<feature type="domain" description="Histidine kinase" evidence="8">
    <location>
        <begin position="230"/>
        <end position="444"/>
    </location>
</feature>
<evidence type="ECO:0000256" key="4">
    <source>
        <dbReference type="ARBA" id="ARBA00022679"/>
    </source>
</evidence>
<protein>
    <recommendedName>
        <fullName evidence="2">histidine kinase</fullName>
        <ecNumber evidence="2">2.7.13.3</ecNumber>
    </recommendedName>
</protein>
<evidence type="ECO:0000259" key="8">
    <source>
        <dbReference type="PROSITE" id="PS50109"/>
    </source>
</evidence>
<accession>A0A494VJ38</accession>
<feature type="transmembrane region" description="Helical" evidence="7">
    <location>
        <begin position="68"/>
        <end position="87"/>
    </location>
</feature>
<dbReference type="OrthoDB" id="9757990at2"/>
<dbReference type="SMART" id="SM00387">
    <property type="entry name" value="HATPase_c"/>
    <property type="match status" value="1"/>
</dbReference>
<dbReference type="InterPro" id="IPR003661">
    <property type="entry name" value="HisK_dim/P_dom"/>
</dbReference>
<dbReference type="Gene3D" id="1.10.287.130">
    <property type="match status" value="1"/>
</dbReference>
<dbReference type="PANTHER" id="PTHR43711:SF1">
    <property type="entry name" value="HISTIDINE KINASE 1"/>
    <property type="match status" value="1"/>
</dbReference>
<evidence type="ECO:0000313" key="10">
    <source>
        <dbReference type="Proteomes" id="UP000270046"/>
    </source>
</evidence>
<dbReference type="PROSITE" id="PS50109">
    <property type="entry name" value="HIS_KIN"/>
    <property type="match status" value="1"/>
</dbReference>
<dbReference type="CDD" id="cd00075">
    <property type="entry name" value="HATPase"/>
    <property type="match status" value="1"/>
</dbReference>
<keyword evidence="7" id="KW-1133">Transmembrane helix</keyword>
<evidence type="ECO:0000256" key="3">
    <source>
        <dbReference type="ARBA" id="ARBA00022553"/>
    </source>
</evidence>
<evidence type="ECO:0000256" key="7">
    <source>
        <dbReference type="SAM" id="Phobius"/>
    </source>
</evidence>
<dbReference type="PRINTS" id="PR00344">
    <property type="entry name" value="BCTRLSENSOR"/>
</dbReference>